<sequence length="604" mass="66057">MARARQMRRQARTIRRYGYQPMIVMNGDGQLPDVIATLIGRGLWRYRSELAPIYLATTLASAGTVLHFTHPQWWPYLLVAGTFAAWLLALFGEHAGLALRAERLYAAVVAMSAGSWLAAVTALGITFWPLAPLLLGGGLMLALPWWVHRRRCAKVRVNRQLDAWPDIAQAIGLAGSHVQSAVVDVWGWRARFALARGQTIQDVIGKIPAIESALGTFRGAVRVHPTRDDKANRFELRVLDTDPHADAIPWPGPSVSSITEPIDLGPFEDATSARVLLLRRHGLLGGVAGSGKSGGINVLIGNLTACPDVVIWAIDLKLGMELQPWVSCIDRLATTPEQARALLRDAVAVLEARAAWLASRGVRVWEPTSALPALVIVIDEYAELADDAPDSARDTDSIARRGRAVAVTLIAATQRPTQKAMGKGAVRSQMDVRVSFRVRERRDVDLILGQGMLDVGWHAQRLNAPGKFLLSAPEHDIPRRARAYLLIDEAVASTVHKHVDIRPTLDEISQTAIEEAQAGIRLHTADEQEQSLAAEGDEACESPEAILWALLSGAPEEGIPVSHLIKATNMSRPWVYQRLRDLSDGGRVTQVSRGRWRSTADDSQ</sequence>
<evidence type="ECO:0000313" key="6">
    <source>
        <dbReference type="EMBL" id="KAB2351145.1"/>
    </source>
</evidence>
<proteinExistence type="predicted"/>
<dbReference type="AlphaFoldDB" id="A0A6H9YXW3"/>
<dbReference type="PROSITE" id="PS50901">
    <property type="entry name" value="FTSK"/>
    <property type="match status" value="1"/>
</dbReference>
<dbReference type="PANTHER" id="PTHR22683:SF41">
    <property type="entry name" value="DNA TRANSLOCASE FTSK"/>
    <property type="match status" value="1"/>
</dbReference>
<evidence type="ECO:0000256" key="1">
    <source>
        <dbReference type="ARBA" id="ARBA00022741"/>
    </source>
</evidence>
<protein>
    <submittedName>
        <fullName evidence="6">Cell division protein FtsK</fullName>
    </submittedName>
</protein>
<evidence type="ECO:0000313" key="7">
    <source>
        <dbReference type="Proteomes" id="UP000468735"/>
    </source>
</evidence>
<gene>
    <name evidence="6" type="ORF">F8566_08965</name>
</gene>
<feature type="transmembrane region" description="Helical" evidence="4">
    <location>
        <begin position="50"/>
        <end position="68"/>
    </location>
</feature>
<dbReference type="GO" id="GO:0005524">
    <property type="term" value="F:ATP binding"/>
    <property type="evidence" value="ECO:0007669"/>
    <property type="project" value="UniProtKB-UniRule"/>
</dbReference>
<organism evidence="6 7">
    <name type="scientific">Actinomadura rudentiformis</name>
    <dbReference type="NCBI Taxonomy" id="359158"/>
    <lineage>
        <taxon>Bacteria</taxon>
        <taxon>Bacillati</taxon>
        <taxon>Actinomycetota</taxon>
        <taxon>Actinomycetes</taxon>
        <taxon>Streptosporangiales</taxon>
        <taxon>Thermomonosporaceae</taxon>
        <taxon>Actinomadura</taxon>
    </lineage>
</organism>
<dbReference type="InterPro" id="IPR027417">
    <property type="entry name" value="P-loop_NTPase"/>
</dbReference>
<keyword evidence="4" id="KW-0812">Transmembrane</keyword>
<keyword evidence="4" id="KW-0472">Membrane</keyword>
<dbReference type="InterPro" id="IPR036390">
    <property type="entry name" value="WH_DNA-bd_sf"/>
</dbReference>
<keyword evidence="4" id="KW-1133">Transmembrane helix</keyword>
<feature type="transmembrane region" description="Helical" evidence="4">
    <location>
        <begin position="74"/>
        <end position="92"/>
    </location>
</feature>
<dbReference type="SUPFAM" id="SSF52540">
    <property type="entry name" value="P-loop containing nucleoside triphosphate hydrolases"/>
    <property type="match status" value="1"/>
</dbReference>
<accession>A0A6H9YXW3</accession>
<dbReference type="Gene3D" id="3.40.50.300">
    <property type="entry name" value="P-loop containing nucleotide triphosphate hydrolases"/>
    <property type="match status" value="1"/>
</dbReference>
<dbReference type="Pfam" id="PF01580">
    <property type="entry name" value="FtsK_SpoIIIE"/>
    <property type="match status" value="1"/>
</dbReference>
<dbReference type="Proteomes" id="UP000468735">
    <property type="component" value="Unassembled WGS sequence"/>
</dbReference>
<dbReference type="InterPro" id="IPR002543">
    <property type="entry name" value="FtsK_dom"/>
</dbReference>
<feature type="transmembrane region" description="Helical" evidence="4">
    <location>
        <begin position="130"/>
        <end position="147"/>
    </location>
</feature>
<feature type="domain" description="FtsK" evidence="5">
    <location>
        <begin position="259"/>
        <end position="445"/>
    </location>
</feature>
<dbReference type="InterPro" id="IPR050206">
    <property type="entry name" value="FtsK/SpoIIIE/SftA"/>
</dbReference>
<feature type="binding site" evidence="3">
    <location>
        <begin position="286"/>
        <end position="293"/>
    </location>
    <ligand>
        <name>ATP</name>
        <dbReference type="ChEBI" id="CHEBI:30616"/>
    </ligand>
</feature>
<keyword evidence="2 3" id="KW-0067">ATP-binding</keyword>
<comment type="caution">
    <text evidence="6">The sequence shown here is derived from an EMBL/GenBank/DDBJ whole genome shotgun (WGS) entry which is preliminary data.</text>
</comment>
<dbReference type="GO" id="GO:0003677">
    <property type="term" value="F:DNA binding"/>
    <property type="evidence" value="ECO:0007669"/>
    <property type="project" value="InterPro"/>
</dbReference>
<dbReference type="PANTHER" id="PTHR22683">
    <property type="entry name" value="SPORULATION PROTEIN RELATED"/>
    <property type="match status" value="1"/>
</dbReference>
<dbReference type="OrthoDB" id="3217500at2"/>
<keyword evidence="6" id="KW-0131">Cell cycle</keyword>
<dbReference type="EMBL" id="WBMT01000003">
    <property type="protein sequence ID" value="KAB2351145.1"/>
    <property type="molecule type" value="Genomic_DNA"/>
</dbReference>
<evidence type="ECO:0000256" key="4">
    <source>
        <dbReference type="SAM" id="Phobius"/>
    </source>
</evidence>
<feature type="transmembrane region" description="Helical" evidence="4">
    <location>
        <begin position="104"/>
        <end position="124"/>
    </location>
</feature>
<name>A0A6H9YXW3_9ACTN</name>
<dbReference type="GO" id="GO:0051301">
    <property type="term" value="P:cell division"/>
    <property type="evidence" value="ECO:0007669"/>
    <property type="project" value="UniProtKB-KW"/>
</dbReference>
<keyword evidence="1 3" id="KW-0547">Nucleotide-binding</keyword>
<keyword evidence="6" id="KW-0132">Cell division</keyword>
<dbReference type="SUPFAM" id="SSF46785">
    <property type="entry name" value="Winged helix' DNA-binding domain"/>
    <property type="match status" value="1"/>
</dbReference>
<evidence type="ECO:0000259" key="5">
    <source>
        <dbReference type="PROSITE" id="PS50901"/>
    </source>
</evidence>
<reference evidence="6 7" key="1">
    <citation type="submission" date="2019-09" db="EMBL/GenBank/DDBJ databases">
        <title>Actinomadura physcomitrii sp. nov., a novel actinomycete isolated from moss [Physcomitrium sphaericum (Ludw) Fuernr].</title>
        <authorList>
            <person name="Zhuang X."/>
            <person name="Liu C."/>
        </authorList>
    </citation>
    <scope>NUCLEOTIDE SEQUENCE [LARGE SCALE GENOMIC DNA]</scope>
    <source>
        <strain evidence="6 7">HMC1</strain>
    </source>
</reference>
<keyword evidence="7" id="KW-1185">Reference proteome</keyword>
<evidence type="ECO:0000256" key="2">
    <source>
        <dbReference type="ARBA" id="ARBA00022840"/>
    </source>
</evidence>
<evidence type="ECO:0000256" key="3">
    <source>
        <dbReference type="PROSITE-ProRule" id="PRU00289"/>
    </source>
</evidence>